<evidence type="ECO:0000259" key="8">
    <source>
        <dbReference type="Pfam" id="PF02055"/>
    </source>
</evidence>
<keyword evidence="7 10" id="KW-0326">Glycosidase</keyword>
<dbReference type="EMBL" id="CAJPWZ010001920">
    <property type="protein sequence ID" value="CAG2226592.1"/>
    <property type="molecule type" value="Genomic_DNA"/>
</dbReference>
<dbReference type="Proteomes" id="UP000683360">
    <property type="component" value="Unassembled WGS sequence"/>
</dbReference>
<dbReference type="Gene3D" id="3.20.20.80">
    <property type="entry name" value="Glycosidases"/>
    <property type="match status" value="1"/>
</dbReference>
<comment type="similarity">
    <text evidence="2 7">Belongs to the glycosyl hydrolase 30 family.</text>
</comment>
<dbReference type="OrthoDB" id="2160638at2759"/>
<keyword evidence="7" id="KW-0746">Sphingolipid metabolism</keyword>
<organism evidence="10 11">
    <name type="scientific">Mytilus edulis</name>
    <name type="common">Blue mussel</name>
    <dbReference type="NCBI Taxonomy" id="6550"/>
    <lineage>
        <taxon>Eukaryota</taxon>
        <taxon>Metazoa</taxon>
        <taxon>Spiralia</taxon>
        <taxon>Lophotrochozoa</taxon>
        <taxon>Mollusca</taxon>
        <taxon>Bivalvia</taxon>
        <taxon>Autobranchia</taxon>
        <taxon>Pteriomorphia</taxon>
        <taxon>Mytilida</taxon>
        <taxon>Mytiloidea</taxon>
        <taxon>Mytilidae</taxon>
        <taxon>Mytilinae</taxon>
        <taxon>Mytilus</taxon>
    </lineage>
</organism>
<evidence type="ECO:0000256" key="6">
    <source>
        <dbReference type="ARBA" id="ARBA00022837"/>
    </source>
</evidence>
<dbReference type="PANTHER" id="PTHR11069">
    <property type="entry name" value="GLUCOSYLCERAMIDASE"/>
    <property type="match status" value="1"/>
</dbReference>
<evidence type="ECO:0000256" key="1">
    <source>
        <dbReference type="ARBA" id="ARBA00001013"/>
    </source>
</evidence>
<comment type="caution">
    <text evidence="10">The sequence shown here is derived from an EMBL/GenBank/DDBJ whole genome shotgun (WGS) entry which is preliminary data.</text>
</comment>
<name>A0A8S3T876_MYTED</name>
<evidence type="ECO:0000259" key="9">
    <source>
        <dbReference type="Pfam" id="PF17189"/>
    </source>
</evidence>
<dbReference type="GO" id="GO:0006680">
    <property type="term" value="P:glucosylceramide catabolic process"/>
    <property type="evidence" value="ECO:0007669"/>
    <property type="project" value="TreeGrafter"/>
</dbReference>
<dbReference type="AlphaFoldDB" id="A0A8S3T876"/>
<evidence type="ECO:0000256" key="2">
    <source>
        <dbReference type="ARBA" id="ARBA00005382"/>
    </source>
</evidence>
<keyword evidence="5 7" id="KW-0378">Hydrolase</keyword>
<dbReference type="InterPro" id="IPR011992">
    <property type="entry name" value="EF-hand-dom_pair"/>
</dbReference>
<dbReference type="SUPFAM" id="SSF51445">
    <property type="entry name" value="(Trans)glycosidases"/>
    <property type="match status" value="1"/>
</dbReference>
<dbReference type="InterPro" id="IPR013780">
    <property type="entry name" value="Glyco_hydro_b"/>
</dbReference>
<keyword evidence="6" id="KW-0106">Calcium</keyword>
<keyword evidence="4" id="KW-0732">Signal</keyword>
<comment type="catalytic activity">
    <reaction evidence="1">
        <text>a beta-D-glucosyl-(1&lt;-&gt;1')-N-acylsphing-4-enine + H2O = an N-acylsphing-4-enine + D-glucose</text>
        <dbReference type="Rhea" id="RHEA:13269"/>
        <dbReference type="ChEBI" id="CHEBI:4167"/>
        <dbReference type="ChEBI" id="CHEBI:15377"/>
        <dbReference type="ChEBI" id="CHEBI:22801"/>
        <dbReference type="ChEBI" id="CHEBI:52639"/>
        <dbReference type="EC" id="3.2.1.45"/>
    </reaction>
    <physiologicalReaction direction="left-to-right" evidence="1">
        <dbReference type="Rhea" id="RHEA:13270"/>
    </physiologicalReaction>
</comment>
<dbReference type="Pfam" id="PF17189">
    <property type="entry name" value="Glyco_hydro_30C"/>
    <property type="match status" value="1"/>
</dbReference>
<evidence type="ECO:0000256" key="3">
    <source>
        <dbReference type="ARBA" id="ARBA00012658"/>
    </source>
</evidence>
<dbReference type="InterPro" id="IPR033452">
    <property type="entry name" value="GH30_C"/>
</dbReference>
<dbReference type="GO" id="GO:0004348">
    <property type="term" value="F:glucosylceramidase activity"/>
    <property type="evidence" value="ECO:0007669"/>
    <property type="project" value="UniProtKB-EC"/>
</dbReference>
<dbReference type="EC" id="3.2.1.45" evidence="3 7"/>
<evidence type="ECO:0000256" key="4">
    <source>
        <dbReference type="ARBA" id="ARBA00022729"/>
    </source>
</evidence>
<dbReference type="InterPro" id="IPR033453">
    <property type="entry name" value="Glyco_hydro_30_TIM-barrel"/>
</dbReference>
<evidence type="ECO:0000313" key="11">
    <source>
        <dbReference type="Proteomes" id="UP000683360"/>
    </source>
</evidence>
<reference evidence="10" key="1">
    <citation type="submission" date="2021-03" db="EMBL/GenBank/DDBJ databases">
        <authorList>
            <person name="Bekaert M."/>
        </authorList>
    </citation>
    <scope>NUCLEOTIDE SEQUENCE</scope>
</reference>
<dbReference type="PRINTS" id="PR00843">
    <property type="entry name" value="GLHYDRLASE30"/>
</dbReference>
<dbReference type="InterPro" id="IPR001139">
    <property type="entry name" value="Glyco_hydro_30"/>
</dbReference>
<dbReference type="SUPFAM" id="SSF47473">
    <property type="entry name" value="EF-hand"/>
    <property type="match status" value="1"/>
</dbReference>
<dbReference type="InterPro" id="IPR018247">
    <property type="entry name" value="EF_Hand_1_Ca_BS"/>
</dbReference>
<protein>
    <recommendedName>
        <fullName evidence="3 7">Glucosylceramidase</fullName>
        <ecNumber evidence="3 7">3.2.1.45</ecNumber>
    </recommendedName>
</protein>
<dbReference type="PANTHER" id="PTHR11069:SF23">
    <property type="entry name" value="LYSOSOMAL ACID GLUCOSYLCERAMIDASE"/>
    <property type="match status" value="1"/>
</dbReference>
<keyword evidence="11" id="KW-1185">Reference proteome</keyword>
<proteinExistence type="inferred from homology"/>
<evidence type="ECO:0000256" key="5">
    <source>
        <dbReference type="ARBA" id="ARBA00022801"/>
    </source>
</evidence>
<keyword evidence="7" id="KW-0443">Lipid metabolism</keyword>
<sequence>MGHGFGKRTDPILSSYVDDVDKDDLMTVEDLVRHIMQSEVLADAIVRKFIDINDDGSVSYQELLRKLMRTLDRAKVQVLLTTGDQSKKLSQEADLYPLHDNNNLPQININKNQRYQTMEGFGAGLSNSAASVIYHSPKRHEIMRQLFSPTDGIGVSYIRITMGGSDFQAVPPYTYNDIPNGQTDFQMNYFSIQKDREFFIPIIKEALSLNPSLKIVATPWSPPAWMKSTNTLYGGDFHQDWDGKYQQALSLYFVKFIQAYKSEGIDITAITIQNEPRFQTSGYPTMTMSWQIQRDLIKWHMGPLFRQNNINTKILILDHNWDLHEYPENILRDNDAKQYVGGVAWHCYAGDKSEPERLHSKFSNIDQYFTECSGFAASPDFKGNLVWNFDNLFLHQPRVWAKAVLFWNIALDQNHGPMVQVQGCKDCRGVVTVYSGSDRYQKEVEYYIIGHLSKVVKTQAVRIDSSDNVNGLRSVAFENPLGTIAVVVLNTQDHSKQFALNFNGVRYSYNLPGKSVVSFLYSP</sequence>
<feature type="domain" description="Glycosyl hydrolase family 30 TIM-barrel" evidence="8">
    <location>
        <begin position="119"/>
        <end position="455"/>
    </location>
</feature>
<evidence type="ECO:0000256" key="7">
    <source>
        <dbReference type="RuleBase" id="RU361188"/>
    </source>
</evidence>
<accession>A0A8S3T876</accession>
<dbReference type="GO" id="GO:0016020">
    <property type="term" value="C:membrane"/>
    <property type="evidence" value="ECO:0007669"/>
    <property type="project" value="GOC"/>
</dbReference>
<dbReference type="Pfam" id="PF02055">
    <property type="entry name" value="Glyco_hydro_30"/>
    <property type="match status" value="1"/>
</dbReference>
<gene>
    <name evidence="10" type="ORF">MEDL_39670</name>
</gene>
<feature type="domain" description="Glycosyl hydrolase family 30 beta sandwich" evidence="9">
    <location>
        <begin position="460"/>
        <end position="519"/>
    </location>
</feature>
<dbReference type="Gene3D" id="2.60.40.1180">
    <property type="entry name" value="Golgi alpha-mannosidase II"/>
    <property type="match status" value="1"/>
</dbReference>
<evidence type="ECO:0000313" key="10">
    <source>
        <dbReference type="EMBL" id="CAG2226592.1"/>
    </source>
</evidence>
<dbReference type="PROSITE" id="PS00018">
    <property type="entry name" value="EF_HAND_1"/>
    <property type="match status" value="2"/>
</dbReference>
<dbReference type="InterPro" id="IPR017853">
    <property type="entry name" value="GH"/>
</dbReference>